<proteinExistence type="predicted"/>
<dbReference type="Proteomes" id="UP000535890">
    <property type="component" value="Unassembled WGS sequence"/>
</dbReference>
<dbReference type="Pfam" id="PF04149">
    <property type="entry name" value="DUF397"/>
    <property type="match status" value="1"/>
</dbReference>
<reference evidence="2 3" key="1">
    <citation type="submission" date="2020-07" db="EMBL/GenBank/DDBJ databases">
        <title>Sequencing the genomes of 1000 actinobacteria strains.</title>
        <authorList>
            <person name="Klenk H.-P."/>
        </authorList>
    </citation>
    <scope>NUCLEOTIDE SEQUENCE [LARGE SCALE GENOMIC DNA]</scope>
    <source>
        <strain evidence="2 3">DSM 45772</strain>
    </source>
</reference>
<dbReference type="AlphaFoldDB" id="A0A7Y9E0I5"/>
<accession>A0A7Y9E0I5</accession>
<comment type="caution">
    <text evidence="2">The sequence shown here is derived from an EMBL/GenBank/DDBJ whole genome shotgun (WGS) entry which is preliminary data.</text>
</comment>
<feature type="domain" description="DUF397" evidence="1">
    <location>
        <begin position="11"/>
        <end position="69"/>
    </location>
</feature>
<dbReference type="InterPro" id="IPR007278">
    <property type="entry name" value="DUF397"/>
</dbReference>
<evidence type="ECO:0000259" key="1">
    <source>
        <dbReference type="Pfam" id="PF04149"/>
    </source>
</evidence>
<dbReference type="RefSeq" id="WP_179796211.1">
    <property type="nucleotide sequence ID" value="NZ_BAABHP010000019.1"/>
</dbReference>
<sequence>MHTTASHLVGAAWRRSRYSGKQGNCVELAAVTDAVGPVGHVALRNSRFPDDAALLVTRADLGAFLSDVRAGRFDDLLEDA</sequence>
<gene>
    <name evidence="2" type="ORF">BJ983_004923</name>
</gene>
<organism evidence="2 3">
    <name type="scientific">Actinomycetospora corticicola</name>
    <dbReference type="NCBI Taxonomy" id="663602"/>
    <lineage>
        <taxon>Bacteria</taxon>
        <taxon>Bacillati</taxon>
        <taxon>Actinomycetota</taxon>
        <taxon>Actinomycetes</taxon>
        <taxon>Pseudonocardiales</taxon>
        <taxon>Pseudonocardiaceae</taxon>
        <taxon>Actinomycetospora</taxon>
    </lineage>
</organism>
<keyword evidence="3" id="KW-1185">Reference proteome</keyword>
<evidence type="ECO:0000313" key="2">
    <source>
        <dbReference type="EMBL" id="NYD38821.1"/>
    </source>
</evidence>
<evidence type="ECO:0000313" key="3">
    <source>
        <dbReference type="Proteomes" id="UP000535890"/>
    </source>
</evidence>
<protein>
    <recommendedName>
        <fullName evidence="1">DUF397 domain-containing protein</fullName>
    </recommendedName>
</protein>
<dbReference type="EMBL" id="JACCBN010000001">
    <property type="protein sequence ID" value="NYD38821.1"/>
    <property type="molecule type" value="Genomic_DNA"/>
</dbReference>
<name>A0A7Y9E0I5_9PSEU</name>